<keyword evidence="10 13" id="KW-1133">Transmembrane helix</keyword>
<evidence type="ECO:0000256" key="12">
    <source>
        <dbReference type="ARBA" id="ARBA00023136"/>
    </source>
</evidence>
<evidence type="ECO:0000313" key="15">
    <source>
        <dbReference type="EMBL" id="SUC17234.1"/>
    </source>
</evidence>
<evidence type="ECO:0000256" key="5">
    <source>
        <dbReference type="ARBA" id="ARBA00022679"/>
    </source>
</evidence>
<dbReference type="AlphaFoldDB" id="A0A379FC59"/>
<evidence type="ECO:0000313" key="16">
    <source>
        <dbReference type="Proteomes" id="UP000254331"/>
    </source>
</evidence>
<keyword evidence="4" id="KW-0597">Phosphoprotein</keyword>
<organism evidence="15 16">
    <name type="scientific">Proteus vulgaris</name>
    <dbReference type="NCBI Taxonomy" id="585"/>
    <lineage>
        <taxon>Bacteria</taxon>
        <taxon>Pseudomonadati</taxon>
        <taxon>Pseudomonadota</taxon>
        <taxon>Gammaproteobacteria</taxon>
        <taxon>Enterobacterales</taxon>
        <taxon>Morganellaceae</taxon>
        <taxon>Proteus</taxon>
    </lineage>
</organism>
<dbReference type="PRINTS" id="PR00344">
    <property type="entry name" value="BCTRLSENSOR"/>
</dbReference>
<dbReference type="Pfam" id="PF02518">
    <property type="entry name" value="HATPase_c"/>
    <property type="match status" value="1"/>
</dbReference>
<evidence type="ECO:0000256" key="6">
    <source>
        <dbReference type="ARBA" id="ARBA00022692"/>
    </source>
</evidence>
<feature type="transmembrane region" description="Helical" evidence="13">
    <location>
        <begin position="168"/>
        <end position="190"/>
    </location>
</feature>
<dbReference type="SUPFAM" id="SSF55874">
    <property type="entry name" value="ATPase domain of HSP90 chaperone/DNA topoisomerase II/histidine kinase"/>
    <property type="match status" value="1"/>
</dbReference>
<dbReference type="Proteomes" id="UP000254331">
    <property type="component" value="Unassembled WGS sequence"/>
</dbReference>
<sequence length="467" mass="52612">MKIRSFFIYTIVLQIISIVMLWGVWLAWIQFDYLAEFENIYNKQQEIIAKGFANTLEIVADQPEVLKEIAHNLQGMYIDAMLNGEDDELQYLPWFIALDENNTLIYTNRPELPIPTRVLSLASEKVSVAGEKWILSFSWGDKHKIKVFIGESVEDRGHVIGNPVEGTFVPFLFILATVILAILITAYFSLRPLRQAAELISNRRPRNLTPINVSQQFKEIRPIFKELNQLMARIDTANIREKQFMADAAHELRTPIAAVIAQLHLLSLVDDQQEREEIIDDMKQSLDRAAALSHQLIDLARLECDDFPLKIETLDIYNVIGNAIAQRVPYAITKNIELSLNEGQSLTLKTDKQALLSIFNNLLDNAIKYCPKGSQVEITIENKYAEGVNVIVRDNGPGVAKEHINALFSRFYRVPGSNETGSGLGLSIALNLANKIQASLIVTEGINNKGIGFIIALPREPQSSEND</sequence>
<dbReference type="InterPro" id="IPR003594">
    <property type="entry name" value="HATPase_dom"/>
</dbReference>
<reference evidence="15 16" key="1">
    <citation type="submission" date="2018-06" db="EMBL/GenBank/DDBJ databases">
        <authorList>
            <consortium name="Pathogen Informatics"/>
            <person name="Doyle S."/>
        </authorList>
    </citation>
    <scope>NUCLEOTIDE SEQUENCE [LARGE SCALE GENOMIC DNA]</scope>
    <source>
        <strain evidence="15 16">NCTC10376</strain>
    </source>
</reference>
<feature type="transmembrane region" description="Helical" evidence="13">
    <location>
        <begin position="7"/>
        <end position="28"/>
    </location>
</feature>
<feature type="domain" description="Histidine kinase" evidence="14">
    <location>
        <begin position="247"/>
        <end position="461"/>
    </location>
</feature>
<dbReference type="Pfam" id="PF00512">
    <property type="entry name" value="HisKA"/>
    <property type="match status" value="1"/>
</dbReference>
<comment type="catalytic activity">
    <reaction evidence="1">
        <text>ATP + protein L-histidine = ADP + protein N-phospho-L-histidine.</text>
        <dbReference type="EC" id="2.7.13.3"/>
    </reaction>
</comment>
<dbReference type="SMART" id="SM00387">
    <property type="entry name" value="HATPase_c"/>
    <property type="match status" value="1"/>
</dbReference>
<dbReference type="GO" id="GO:0005886">
    <property type="term" value="C:plasma membrane"/>
    <property type="evidence" value="ECO:0007669"/>
    <property type="project" value="TreeGrafter"/>
</dbReference>
<evidence type="ECO:0000256" key="10">
    <source>
        <dbReference type="ARBA" id="ARBA00022989"/>
    </source>
</evidence>
<dbReference type="InterPro" id="IPR036097">
    <property type="entry name" value="HisK_dim/P_sf"/>
</dbReference>
<keyword evidence="9" id="KW-0067">ATP-binding</keyword>
<dbReference type="OrthoDB" id="9809766at2"/>
<keyword evidence="7" id="KW-0547">Nucleotide-binding</keyword>
<evidence type="ECO:0000256" key="2">
    <source>
        <dbReference type="ARBA" id="ARBA00004141"/>
    </source>
</evidence>
<dbReference type="PANTHER" id="PTHR45436:SF14">
    <property type="entry name" value="SENSOR PROTEIN QSEC"/>
    <property type="match status" value="1"/>
</dbReference>
<dbReference type="EMBL" id="UGTW01000001">
    <property type="protein sequence ID" value="SUC17234.1"/>
    <property type="molecule type" value="Genomic_DNA"/>
</dbReference>
<dbReference type="SMART" id="SM00388">
    <property type="entry name" value="HisKA"/>
    <property type="match status" value="1"/>
</dbReference>
<evidence type="ECO:0000256" key="7">
    <source>
        <dbReference type="ARBA" id="ARBA00022741"/>
    </source>
</evidence>
<accession>A0A379FC59</accession>
<evidence type="ECO:0000256" key="1">
    <source>
        <dbReference type="ARBA" id="ARBA00000085"/>
    </source>
</evidence>
<keyword evidence="8 15" id="KW-0418">Kinase</keyword>
<name>A0A379FC59_PROVU</name>
<dbReference type="InterPro" id="IPR050428">
    <property type="entry name" value="TCS_sensor_his_kinase"/>
</dbReference>
<dbReference type="Gene3D" id="1.10.287.130">
    <property type="match status" value="1"/>
</dbReference>
<keyword evidence="12 13" id="KW-0472">Membrane</keyword>
<proteinExistence type="predicted"/>
<evidence type="ECO:0000256" key="4">
    <source>
        <dbReference type="ARBA" id="ARBA00022553"/>
    </source>
</evidence>
<dbReference type="RefSeq" id="WP_036935658.1">
    <property type="nucleotide sequence ID" value="NZ_CABMNT010000001.1"/>
</dbReference>
<dbReference type="InterPro" id="IPR036890">
    <property type="entry name" value="HATPase_C_sf"/>
</dbReference>
<dbReference type="SUPFAM" id="SSF47384">
    <property type="entry name" value="Homodimeric domain of signal transducing histidine kinase"/>
    <property type="match status" value="1"/>
</dbReference>
<dbReference type="GO" id="GO:0000155">
    <property type="term" value="F:phosphorelay sensor kinase activity"/>
    <property type="evidence" value="ECO:0007669"/>
    <property type="project" value="InterPro"/>
</dbReference>
<dbReference type="PROSITE" id="PS50109">
    <property type="entry name" value="HIS_KIN"/>
    <property type="match status" value="1"/>
</dbReference>
<evidence type="ECO:0000256" key="13">
    <source>
        <dbReference type="SAM" id="Phobius"/>
    </source>
</evidence>
<comment type="subcellular location">
    <subcellularLocation>
        <location evidence="2">Membrane</location>
        <topology evidence="2">Multi-pass membrane protein</topology>
    </subcellularLocation>
</comment>
<dbReference type="InterPro" id="IPR005467">
    <property type="entry name" value="His_kinase_dom"/>
</dbReference>
<dbReference type="InterPro" id="IPR004358">
    <property type="entry name" value="Sig_transdc_His_kin-like_C"/>
</dbReference>
<dbReference type="Gene3D" id="3.30.565.10">
    <property type="entry name" value="Histidine kinase-like ATPase, C-terminal domain"/>
    <property type="match status" value="1"/>
</dbReference>
<dbReference type="CDD" id="cd00082">
    <property type="entry name" value="HisKA"/>
    <property type="match status" value="1"/>
</dbReference>
<dbReference type="PANTHER" id="PTHR45436">
    <property type="entry name" value="SENSOR HISTIDINE KINASE YKOH"/>
    <property type="match status" value="1"/>
</dbReference>
<keyword evidence="11" id="KW-0902">Two-component regulatory system</keyword>
<dbReference type="GO" id="GO:0005524">
    <property type="term" value="F:ATP binding"/>
    <property type="evidence" value="ECO:0007669"/>
    <property type="project" value="UniProtKB-KW"/>
</dbReference>
<evidence type="ECO:0000256" key="9">
    <source>
        <dbReference type="ARBA" id="ARBA00022840"/>
    </source>
</evidence>
<protein>
    <recommendedName>
        <fullName evidence="3">histidine kinase</fullName>
        <ecNumber evidence="3">2.7.13.3</ecNumber>
    </recommendedName>
</protein>
<evidence type="ECO:0000256" key="11">
    <source>
        <dbReference type="ARBA" id="ARBA00023012"/>
    </source>
</evidence>
<evidence type="ECO:0000256" key="8">
    <source>
        <dbReference type="ARBA" id="ARBA00022777"/>
    </source>
</evidence>
<keyword evidence="5 15" id="KW-0808">Transferase</keyword>
<dbReference type="InterPro" id="IPR003661">
    <property type="entry name" value="HisK_dim/P_dom"/>
</dbReference>
<keyword evidence="6 13" id="KW-0812">Transmembrane</keyword>
<dbReference type="EC" id="2.7.13.3" evidence="3"/>
<gene>
    <name evidence="15" type="primary">rssA_2</name>
    <name evidence="15" type="ORF">NCTC10376_03172</name>
</gene>
<evidence type="ECO:0000259" key="14">
    <source>
        <dbReference type="PROSITE" id="PS50109"/>
    </source>
</evidence>
<evidence type="ECO:0000256" key="3">
    <source>
        <dbReference type="ARBA" id="ARBA00012438"/>
    </source>
</evidence>